<name>A0A4R7IWY4_9ACTN</name>
<evidence type="ECO:0000313" key="2">
    <source>
        <dbReference type="Proteomes" id="UP000295371"/>
    </source>
</evidence>
<gene>
    <name evidence="1" type="ORF">CLV29_3212</name>
</gene>
<dbReference type="EMBL" id="SOAW01000004">
    <property type="protein sequence ID" value="TDT29114.1"/>
    <property type="molecule type" value="Genomic_DNA"/>
</dbReference>
<dbReference type="Pfam" id="PF12787">
    <property type="entry name" value="EcsC"/>
    <property type="match status" value="1"/>
</dbReference>
<sequence length="223" mass="23395">MAEQERALTQGWSVERTTDAAGGVLRRVLELAIDGYAKVPGARTTAGKHLARTGEVDAAIEALIGQHIALAGAQGFLTNLGGIITLPISIPSNLTGLAVMQTRMIAGIAHLRGYDLSQSQVRTALLMCLLGEDGLARADESTPRRPLVVATAPVFDPKLDRLVASAVITHFTTRVTGKQAALLVTKRIPVIGGGVGAAVDSYGTRQAGQFAKKELVARRALRG</sequence>
<dbReference type="RefSeq" id="WP_133756109.1">
    <property type="nucleotide sequence ID" value="NZ_CP171129.1"/>
</dbReference>
<dbReference type="OrthoDB" id="1425703at2"/>
<organism evidence="1 2">
    <name type="scientific">Naumannella halotolerans</name>
    <dbReference type="NCBI Taxonomy" id="993414"/>
    <lineage>
        <taxon>Bacteria</taxon>
        <taxon>Bacillati</taxon>
        <taxon>Actinomycetota</taxon>
        <taxon>Actinomycetes</taxon>
        <taxon>Propionibacteriales</taxon>
        <taxon>Propionibacteriaceae</taxon>
        <taxon>Naumannella</taxon>
    </lineage>
</organism>
<proteinExistence type="predicted"/>
<dbReference type="AlphaFoldDB" id="A0A4R7IWY4"/>
<comment type="caution">
    <text evidence="1">The sequence shown here is derived from an EMBL/GenBank/DDBJ whole genome shotgun (WGS) entry which is preliminary data.</text>
</comment>
<dbReference type="InterPro" id="IPR024787">
    <property type="entry name" value="EcsC"/>
</dbReference>
<protein>
    <submittedName>
        <fullName evidence="1">EcsC family protein</fullName>
    </submittedName>
</protein>
<evidence type="ECO:0000313" key="1">
    <source>
        <dbReference type="EMBL" id="TDT29114.1"/>
    </source>
</evidence>
<keyword evidence="2" id="KW-1185">Reference proteome</keyword>
<accession>A0A4R7IWY4</accession>
<dbReference type="Proteomes" id="UP000295371">
    <property type="component" value="Unassembled WGS sequence"/>
</dbReference>
<reference evidence="1 2" key="1">
    <citation type="submission" date="2019-03" db="EMBL/GenBank/DDBJ databases">
        <title>Genomic Encyclopedia of Archaeal and Bacterial Type Strains, Phase II (KMG-II): from individual species to whole genera.</title>
        <authorList>
            <person name="Goeker M."/>
        </authorList>
    </citation>
    <scope>NUCLEOTIDE SEQUENCE [LARGE SCALE GENOMIC DNA]</scope>
    <source>
        <strain evidence="1 2">DSM 24323</strain>
    </source>
</reference>